<comment type="caution">
    <text evidence="5">The sequence shown here is derived from an EMBL/GenBank/DDBJ whole genome shotgun (WGS) entry which is preliminary data.</text>
</comment>
<dbReference type="InterPro" id="IPR050555">
    <property type="entry name" value="Bact_Solute-Bind_Prot2"/>
</dbReference>
<evidence type="ECO:0000256" key="2">
    <source>
        <dbReference type="ARBA" id="ARBA00007639"/>
    </source>
</evidence>
<dbReference type="EMBL" id="MOMC01000043">
    <property type="protein sequence ID" value="ONH28046.1"/>
    <property type="molecule type" value="Genomic_DNA"/>
</dbReference>
<evidence type="ECO:0000313" key="6">
    <source>
        <dbReference type="Proteomes" id="UP000188929"/>
    </source>
</evidence>
<protein>
    <recommendedName>
        <fullName evidence="4">Periplasmic binding protein domain-containing protein</fullName>
    </recommendedName>
</protein>
<dbReference type="AlphaFoldDB" id="A0A1V2I7S5"/>
<keyword evidence="6" id="KW-1185">Reference proteome</keyword>
<dbReference type="PANTHER" id="PTHR30036:SF7">
    <property type="entry name" value="ABC TRANSPORTER PERIPLASMIC-BINDING PROTEIN YPHF"/>
    <property type="match status" value="1"/>
</dbReference>
<organism evidence="5 6">
    <name type="scientific">Pseudofrankia asymbiotica</name>
    <dbReference type="NCBI Taxonomy" id="1834516"/>
    <lineage>
        <taxon>Bacteria</taxon>
        <taxon>Bacillati</taxon>
        <taxon>Actinomycetota</taxon>
        <taxon>Actinomycetes</taxon>
        <taxon>Frankiales</taxon>
        <taxon>Frankiaceae</taxon>
        <taxon>Pseudofrankia</taxon>
    </lineage>
</organism>
<feature type="chain" id="PRO_5039068417" description="Periplasmic binding protein domain-containing protein" evidence="3">
    <location>
        <begin position="37"/>
        <end position="387"/>
    </location>
</feature>
<comment type="subcellular location">
    <subcellularLocation>
        <location evidence="1">Cell envelope</location>
    </subcellularLocation>
</comment>
<accession>A0A1V2I7S5</accession>
<dbReference type="Proteomes" id="UP000188929">
    <property type="component" value="Unassembled WGS sequence"/>
</dbReference>
<gene>
    <name evidence="5" type="ORF">BL253_20830</name>
</gene>
<evidence type="ECO:0000256" key="1">
    <source>
        <dbReference type="ARBA" id="ARBA00004196"/>
    </source>
</evidence>
<evidence type="ECO:0000259" key="4">
    <source>
        <dbReference type="Pfam" id="PF13407"/>
    </source>
</evidence>
<sequence>MRSSSLRLRTSLFAAVVPLALTLAATGCGSSSAPTAATSASSNDPGVAAAQKVVDSRLGSQTFKADLPAIDQIAKAKDKKVLYTAISLKIPYFQNVLKTMQSAAGLAGVQVDGCDGNVTPANIAGCVTQAISQHYDAIVLDNIPVDLIGQGADALKGAGVQIISAEGESLPAADGVTYAGTGGPEMLQAAANWTIADSGGKANVLIVQQNDTPLQVKYVSQYMQPTFAKNCPNCKVQVISVTAAQLGNLGTQVSAALLKDPKIDYVVSEFDANVQYIVTGLQSSPRGKSVKLVGAIGDLAALQRVRSGQFQRADVLVSPSYAGWAITDQTLRVLVGAKTWDRLDTPFRTFDTSNIGDVTVAQDGIDGGAIVGGDTWSHVFRASWGLS</sequence>
<feature type="domain" description="Periplasmic binding protein" evidence="4">
    <location>
        <begin position="87"/>
        <end position="337"/>
    </location>
</feature>
<dbReference type="Gene3D" id="3.40.50.2300">
    <property type="match status" value="2"/>
</dbReference>
<dbReference type="STRING" id="1834516.BL253_20830"/>
<evidence type="ECO:0000256" key="3">
    <source>
        <dbReference type="SAM" id="SignalP"/>
    </source>
</evidence>
<dbReference type="Pfam" id="PF13407">
    <property type="entry name" value="Peripla_BP_4"/>
    <property type="match status" value="1"/>
</dbReference>
<dbReference type="PROSITE" id="PS51257">
    <property type="entry name" value="PROKAR_LIPOPROTEIN"/>
    <property type="match status" value="1"/>
</dbReference>
<dbReference type="GO" id="GO:0030288">
    <property type="term" value="C:outer membrane-bounded periplasmic space"/>
    <property type="evidence" value="ECO:0007669"/>
    <property type="project" value="TreeGrafter"/>
</dbReference>
<keyword evidence="3" id="KW-0732">Signal</keyword>
<reference evidence="6" key="1">
    <citation type="submission" date="2016-10" db="EMBL/GenBank/DDBJ databases">
        <title>Frankia sp. NRRL B-16386 Genome sequencing.</title>
        <authorList>
            <person name="Ghodhbane-Gtari F."/>
            <person name="Swanson E."/>
            <person name="Gueddou A."/>
            <person name="Hezbri K."/>
            <person name="Ktari K."/>
            <person name="Nouioui I."/>
            <person name="Morris K."/>
            <person name="Simpson S."/>
            <person name="Abebe-Akele F."/>
            <person name="Thomas K."/>
            <person name="Gtari M."/>
            <person name="Tisa L.S."/>
        </authorList>
    </citation>
    <scope>NUCLEOTIDE SEQUENCE [LARGE SCALE GENOMIC DNA]</scope>
    <source>
        <strain evidence="6">NRRL B-16386</strain>
    </source>
</reference>
<dbReference type="InterPro" id="IPR025997">
    <property type="entry name" value="SBP_2_dom"/>
</dbReference>
<proteinExistence type="inferred from homology"/>
<dbReference type="GO" id="GO:0030246">
    <property type="term" value="F:carbohydrate binding"/>
    <property type="evidence" value="ECO:0007669"/>
    <property type="project" value="TreeGrafter"/>
</dbReference>
<dbReference type="PANTHER" id="PTHR30036">
    <property type="entry name" value="D-XYLOSE-BINDING PERIPLASMIC PROTEIN"/>
    <property type="match status" value="1"/>
</dbReference>
<feature type="signal peptide" evidence="3">
    <location>
        <begin position="1"/>
        <end position="36"/>
    </location>
</feature>
<dbReference type="InterPro" id="IPR028082">
    <property type="entry name" value="Peripla_BP_I"/>
</dbReference>
<dbReference type="SUPFAM" id="SSF53822">
    <property type="entry name" value="Periplasmic binding protein-like I"/>
    <property type="match status" value="1"/>
</dbReference>
<name>A0A1V2I7S5_9ACTN</name>
<evidence type="ECO:0000313" key="5">
    <source>
        <dbReference type="EMBL" id="ONH28046.1"/>
    </source>
</evidence>
<comment type="similarity">
    <text evidence="2">Belongs to the bacterial solute-binding protein 2 family.</text>
</comment>